<dbReference type="EC" id="2.7.7.27" evidence="9"/>
<sequence length="432" mass="48382">MRKSILGMILAGGEGTRLSPLTTKRAKPAVPFGGKYRIIDFVLSNFVNSGIHSLFVLTQFRSQSMSEHIINGWNMSSLMKGQFVVPVPAQMQGGDKRWYEGTADAIWQNIHLLQDFTPDLVAVFGGDHIYKMDISQMAKFHAKRDALATIAALPIPIDEGSRFGIIQVDKDWKITGFQEKPEHPSEIPGMPGYCLASMGNYVFDSKWLYKVLKADSKNTDSHHDFGHDILPPAVESGRLYAYNFFENKIPGSDISKDNYWRDVGTLKSYYDSNMDLKEADPQLDLYGAGWPIHTYNSPLPPAKFIHDEQHPDGRTRVGHATNSIICDGCIISGSSVKESILSSEVRVHSFSSVENSIILNSVEIFENCKIRNAIVDKHVILPPGTVIGYDRQSDESRYHVEDLCEEEGTWLTVIEKNHSRVSKDTKTTVLTI</sequence>
<keyword evidence="4 9" id="KW-0548">Nucleotidyltransferase</keyword>
<dbReference type="SUPFAM" id="SSF53448">
    <property type="entry name" value="Nucleotide-diphospho-sugar transferases"/>
    <property type="match status" value="1"/>
</dbReference>
<dbReference type="PROSITE" id="PS00810">
    <property type="entry name" value="ADP_GLC_PYROPHOSPH_3"/>
    <property type="match status" value="1"/>
</dbReference>
<evidence type="ECO:0000256" key="6">
    <source>
        <dbReference type="ARBA" id="ARBA00022840"/>
    </source>
</evidence>
<dbReference type="CDD" id="cd04651">
    <property type="entry name" value="LbH_G1P_AT_C"/>
    <property type="match status" value="1"/>
</dbReference>
<evidence type="ECO:0000259" key="10">
    <source>
        <dbReference type="Pfam" id="PF00483"/>
    </source>
</evidence>
<dbReference type="Gene3D" id="2.160.10.10">
    <property type="entry name" value="Hexapeptide repeat proteins"/>
    <property type="match status" value="1"/>
</dbReference>
<dbReference type="HAMAP" id="MF_00624">
    <property type="entry name" value="GlgC"/>
    <property type="match status" value="1"/>
</dbReference>
<dbReference type="InterPro" id="IPR056818">
    <property type="entry name" value="GlmU/GlgC-like_hexapep"/>
</dbReference>
<keyword evidence="3 9" id="KW-0808">Transferase</keyword>
<dbReference type="InterPro" id="IPR011004">
    <property type="entry name" value="Trimer_LpxA-like_sf"/>
</dbReference>
<dbReference type="PROSITE" id="PS00808">
    <property type="entry name" value="ADP_GLC_PYROPHOSPH_1"/>
    <property type="match status" value="1"/>
</dbReference>
<evidence type="ECO:0000256" key="4">
    <source>
        <dbReference type="ARBA" id="ARBA00022695"/>
    </source>
</evidence>
<dbReference type="NCBIfam" id="NF002023">
    <property type="entry name" value="PRK00844.1"/>
    <property type="match status" value="1"/>
</dbReference>
<feature type="site" description="Could play a key role in the communication between the regulatory and the substrate sites" evidence="9">
    <location>
        <position position="59"/>
    </location>
</feature>
<comment type="function">
    <text evidence="9">Involved in the biosynthesis of ADP-glucose, a building block required for the elongation reactions to produce glycogen. Catalyzes the reaction between ATP and alpha-D-glucose 1-phosphate (G1P) to produce pyrophosphate and ADP-Glc.</text>
</comment>
<keyword evidence="2 9" id="KW-0321">Glycogen metabolism</keyword>
<comment type="similarity">
    <text evidence="1 9">Belongs to the bacterial/plant glucose-1-phosphate adenylyltransferase family.</text>
</comment>
<accession>A0ABY7VYC2</accession>
<dbReference type="RefSeq" id="WP_274153954.1">
    <property type="nucleotide sequence ID" value="NZ_CP117812.1"/>
</dbReference>
<dbReference type="NCBIfam" id="TIGR02091">
    <property type="entry name" value="glgC"/>
    <property type="match status" value="1"/>
</dbReference>
<proteinExistence type="inferred from homology"/>
<dbReference type="NCBIfam" id="NF001947">
    <property type="entry name" value="PRK00725.1"/>
    <property type="match status" value="1"/>
</dbReference>
<feature type="binding site" evidence="9">
    <location>
        <position position="164"/>
    </location>
    <ligand>
        <name>alpha-D-glucose 1-phosphate</name>
        <dbReference type="ChEBI" id="CHEBI:58601"/>
    </ligand>
</feature>
<evidence type="ECO:0000256" key="1">
    <source>
        <dbReference type="ARBA" id="ARBA00010443"/>
    </source>
</evidence>
<keyword evidence="5 9" id="KW-0547">Nucleotide-binding</keyword>
<protein>
    <recommendedName>
        <fullName evidence="9">Glucose-1-phosphate adenylyltransferase</fullName>
        <ecNumber evidence="9">2.7.7.27</ecNumber>
    </recommendedName>
    <alternativeName>
        <fullName evidence="9">ADP-glucose pyrophosphorylase</fullName>
        <shortName evidence="9">ADPGlc PPase</shortName>
    </alternativeName>
    <alternativeName>
        <fullName evidence="9">ADP-glucose synthase</fullName>
    </alternativeName>
</protein>
<dbReference type="InterPro" id="IPR005836">
    <property type="entry name" value="ADP_Glu_pyroP_CS"/>
</dbReference>
<evidence type="ECO:0000256" key="7">
    <source>
        <dbReference type="ARBA" id="ARBA00023056"/>
    </source>
</evidence>
<evidence type="ECO:0000256" key="2">
    <source>
        <dbReference type="ARBA" id="ARBA00022600"/>
    </source>
</evidence>
<dbReference type="PROSITE" id="PS00809">
    <property type="entry name" value="ADP_GLC_PYROPHOSPH_2"/>
    <property type="match status" value="1"/>
</dbReference>
<dbReference type="PANTHER" id="PTHR43523:SF2">
    <property type="entry name" value="GLUCOSE-1-PHOSPHATE ADENYLYLTRANSFERASE"/>
    <property type="match status" value="1"/>
</dbReference>
<dbReference type="InterPro" id="IPR011831">
    <property type="entry name" value="ADP-Glc_PPase"/>
</dbReference>
<feature type="binding site" evidence="9">
    <location>
        <position position="99"/>
    </location>
    <ligand>
        <name>alpha-D-glucose 1-phosphate</name>
        <dbReference type="ChEBI" id="CHEBI:58601"/>
    </ligand>
</feature>
<keyword evidence="13" id="KW-1185">Reference proteome</keyword>
<keyword evidence="6 9" id="KW-0067">ATP-binding</keyword>
<comment type="pathway">
    <text evidence="9">Glycan biosynthesis; glycogen biosynthesis.</text>
</comment>
<evidence type="ECO:0000256" key="8">
    <source>
        <dbReference type="ARBA" id="ARBA00023277"/>
    </source>
</evidence>
<organism evidence="12 13">
    <name type="scientific">Lentisphaera profundi</name>
    <dbReference type="NCBI Taxonomy" id="1658616"/>
    <lineage>
        <taxon>Bacteria</taxon>
        <taxon>Pseudomonadati</taxon>
        <taxon>Lentisphaerota</taxon>
        <taxon>Lentisphaeria</taxon>
        <taxon>Lentisphaerales</taxon>
        <taxon>Lentisphaeraceae</taxon>
        <taxon>Lentisphaera</taxon>
    </lineage>
</organism>
<evidence type="ECO:0000256" key="9">
    <source>
        <dbReference type="HAMAP-Rule" id="MF_00624"/>
    </source>
</evidence>
<feature type="site" description="Could play a key role in the communication between the regulatory and the substrate sites" evidence="9">
    <location>
        <position position="98"/>
    </location>
</feature>
<dbReference type="GO" id="GO:0008878">
    <property type="term" value="F:glucose-1-phosphate adenylyltransferase activity"/>
    <property type="evidence" value="ECO:0007669"/>
    <property type="project" value="UniProtKB-EC"/>
</dbReference>
<dbReference type="Pfam" id="PF24894">
    <property type="entry name" value="Hexapep_GlmU"/>
    <property type="match status" value="1"/>
</dbReference>
<dbReference type="EMBL" id="CP117812">
    <property type="protein sequence ID" value="WDE99092.1"/>
    <property type="molecule type" value="Genomic_DNA"/>
</dbReference>
<dbReference type="Proteomes" id="UP001214250">
    <property type="component" value="Chromosome 2"/>
</dbReference>
<keyword evidence="8 9" id="KW-0119">Carbohydrate metabolism</keyword>
<name>A0ABY7VYC2_9BACT</name>
<evidence type="ECO:0000256" key="3">
    <source>
        <dbReference type="ARBA" id="ARBA00022679"/>
    </source>
</evidence>
<feature type="binding site" evidence="9">
    <location>
        <begin position="179"/>
        <end position="180"/>
    </location>
    <ligand>
        <name>alpha-D-glucose 1-phosphate</name>
        <dbReference type="ChEBI" id="CHEBI:58601"/>
    </ligand>
</feature>
<dbReference type="Pfam" id="PF00483">
    <property type="entry name" value="NTP_transferase"/>
    <property type="match status" value="1"/>
</dbReference>
<dbReference type="CDD" id="cd02508">
    <property type="entry name" value="ADP_Glucose_PP"/>
    <property type="match status" value="1"/>
</dbReference>
<evidence type="ECO:0000313" key="13">
    <source>
        <dbReference type="Proteomes" id="UP001214250"/>
    </source>
</evidence>
<evidence type="ECO:0000259" key="11">
    <source>
        <dbReference type="Pfam" id="PF24894"/>
    </source>
</evidence>
<dbReference type="PANTHER" id="PTHR43523">
    <property type="entry name" value="GLUCOSE-1-PHOSPHATE ADENYLYLTRANSFERASE-RELATED"/>
    <property type="match status" value="1"/>
</dbReference>
<dbReference type="SUPFAM" id="SSF51161">
    <property type="entry name" value="Trimeric LpxA-like enzymes"/>
    <property type="match status" value="1"/>
</dbReference>
<feature type="binding site" evidence="9">
    <location>
        <position position="197"/>
    </location>
    <ligand>
        <name>alpha-D-glucose 1-phosphate</name>
        <dbReference type="ChEBI" id="CHEBI:58601"/>
    </ligand>
</feature>
<dbReference type="InterPro" id="IPR023049">
    <property type="entry name" value="GlgC_bac"/>
</dbReference>
<comment type="subunit">
    <text evidence="9">Homotetramer.</text>
</comment>
<keyword evidence="7 9" id="KW-0320">Glycogen biosynthesis</keyword>
<dbReference type="InterPro" id="IPR029044">
    <property type="entry name" value="Nucleotide-diphossugar_trans"/>
</dbReference>
<evidence type="ECO:0000256" key="5">
    <source>
        <dbReference type="ARBA" id="ARBA00022741"/>
    </source>
</evidence>
<dbReference type="InterPro" id="IPR005835">
    <property type="entry name" value="NTP_transferase_dom"/>
</dbReference>
<comment type="catalytic activity">
    <reaction evidence="9">
        <text>alpha-D-glucose 1-phosphate + ATP + H(+) = ADP-alpha-D-glucose + diphosphate</text>
        <dbReference type="Rhea" id="RHEA:12120"/>
        <dbReference type="ChEBI" id="CHEBI:15378"/>
        <dbReference type="ChEBI" id="CHEBI:30616"/>
        <dbReference type="ChEBI" id="CHEBI:33019"/>
        <dbReference type="ChEBI" id="CHEBI:57498"/>
        <dbReference type="ChEBI" id="CHEBI:58601"/>
        <dbReference type="EC" id="2.7.7.27"/>
    </reaction>
</comment>
<reference evidence="12 13" key="1">
    <citation type="submission" date="2023-02" db="EMBL/GenBank/DDBJ databases">
        <title>Genome sequence of Lentisphaera profundi SAORIC-696.</title>
        <authorList>
            <person name="Kim e."/>
            <person name="Cho J.-C."/>
            <person name="Choi A."/>
            <person name="Kang I."/>
        </authorList>
    </citation>
    <scope>NUCLEOTIDE SEQUENCE [LARGE SCALE GENOMIC DNA]</scope>
    <source>
        <strain evidence="12 13">SAORIC-696</strain>
    </source>
</reference>
<gene>
    <name evidence="9 12" type="primary">glgC</name>
    <name evidence="12" type="ORF">PQO03_14740</name>
</gene>
<feature type="domain" description="Nucleotidyl transferase" evidence="10">
    <location>
        <begin position="7"/>
        <end position="277"/>
    </location>
</feature>
<dbReference type="Gene3D" id="3.90.550.10">
    <property type="entry name" value="Spore Coat Polysaccharide Biosynthesis Protein SpsA, Chain A"/>
    <property type="match status" value="1"/>
</dbReference>
<feature type="domain" description="Glucose-1-phosphate adenylyltransferase/Bifunctional protein GlmU-like C-terminal hexapeptide" evidence="11">
    <location>
        <begin position="300"/>
        <end position="402"/>
    </location>
</feature>
<evidence type="ECO:0000313" key="12">
    <source>
        <dbReference type="EMBL" id="WDE99092.1"/>
    </source>
</evidence>